<keyword evidence="3" id="KW-0949">S-adenosyl-L-methionine</keyword>
<keyword evidence="1" id="KW-0489">Methyltransferase</keyword>
<protein>
    <recommendedName>
        <fullName evidence="4">SET domain-containing protein</fullName>
    </recommendedName>
</protein>
<dbReference type="InterPro" id="IPR001214">
    <property type="entry name" value="SET_dom"/>
</dbReference>
<dbReference type="AlphaFoldDB" id="L1J3L5"/>
<dbReference type="GO" id="GO:0045814">
    <property type="term" value="P:negative regulation of gene expression, epigenetic"/>
    <property type="evidence" value="ECO:0007669"/>
    <property type="project" value="TreeGrafter"/>
</dbReference>
<dbReference type="Proteomes" id="UP000011087">
    <property type="component" value="Unassembled WGS sequence"/>
</dbReference>
<evidence type="ECO:0000313" key="7">
    <source>
        <dbReference type="Proteomes" id="UP000011087"/>
    </source>
</evidence>
<keyword evidence="2" id="KW-0808">Transferase</keyword>
<dbReference type="OrthoDB" id="265717at2759"/>
<evidence type="ECO:0000313" key="6">
    <source>
        <dbReference type="EnsemblProtists" id="EKX43106"/>
    </source>
</evidence>
<dbReference type="RefSeq" id="XP_005830086.1">
    <property type="nucleotide sequence ID" value="XM_005830029.1"/>
</dbReference>
<dbReference type="GO" id="GO:0042799">
    <property type="term" value="F:histone H4K20 methyltransferase activity"/>
    <property type="evidence" value="ECO:0007669"/>
    <property type="project" value="TreeGrafter"/>
</dbReference>
<dbReference type="Gene3D" id="2.170.270.10">
    <property type="entry name" value="SET domain"/>
    <property type="match status" value="1"/>
</dbReference>
<organism evidence="5">
    <name type="scientific">Guillardia theta (strain CCMP2712)</name>
    <name type="common">Cryptophyte</name>
    <dbReference type="NCBI Taxonomy" id="905079"/>
    <lineage>
        <taxon>Eukaryota</taxon>
        <taxon>Cryptophyceae</taxon>
        <taxon>Pyrenomonadales</taxon>
        <taxon>Geminigeraceae</taxon>
        <taxon>Guillardia</taxon>
    </lineage>
</organism>
<dbReference type="PaxDb" id="55529-EKX43106"/>
<dbReference type="SUPFAM" id="SSF82199">
    <property type="entry name" value="SET domain"/>
    <property type="match status" value="1"/>
</dbReference>
<evidence type="ECO:0000256" key="1">
    <source>
        <dbReference type="ARBA" id="ARBA00022603"/>
    </source>
</evidence>
<reference evidence="6" key="3">
    <citation type="submission" date="2016-03" db="UniProtKB">
        <authorList>
            <consortium name="EnsemblProtists"/>
        </authorList>
    </citation>
    <scope>IDENTIFICATION</scope>
</reference>
<dbReference type="EMBL" id="JH993012">
    <property type="protein sequence ID" value="EKX43106.1"/>
    <property type="molecule type" value="Genomic_DNA"/>
</dbReference>
<gene>
    <name evidence="5" type="ORF">GUITHDRAFT_110833</name>
</gene>
<evidence type="ECO:0000259" key="4">
    <source>
        <dbReference type="PROSITE" id="PS50280"/>
    </source>
</evidence>
<sequence length="443" mass="49200">MKGMDRAAWYKAFQPPPAKLKQTENKGIGLEASQQINKDEIIFTEVPIAAFTTSTLQHCHHCCKSLASWPEDVELPLVNELWPDKALVPKAAHELYHAVCCPARCDDQERRDHLVALIRACGPDSCSMSSVEGKGEVGALEEFPGLVVKIVSSILETARRGQRKSPGSCIKKELDDAYHDLLAHAVAAPHSVLPDVDYEHFTSTLHKALGMGQDECCWLESKKTMTIFAILCANATRVRQISQFELYMRNLRNQVQSACAQVAGMEMIPANKIDEIMKGIFGASDEADWTRIDRQIRFSQLACFVCRARSTMTVTPTATLSAPSPAPISASTPCSLDEREDFADVVAKRSIARGEELSISYVDPSRAASERKRSIANMHGFTCTCRRCEVNARWCRNTREWIQAHPLPPSPDTSHKMDHDTCTSCTSFDGEEEALDDFFDAFA</sequence>
<dbReference type="PROSITE" id="PS50280">
    <property type="entry name" value="SET"/>
    <property type="match status" value="1"/>
</dbReference>
<reference evidence="5 7" key="1">
    <citation type="journal article" date="2012" name="Nature">
        <title>Algal genomes reveal evolutionary mosaicism and the fate of nucleomorphs.</title>
        <authorList>
            <consortium name="DOE Joint Genome Institute"/>
            <person name="Curtis B.A."/>
            <person name="Tanifuji G."/>
            <person name="Burki F."/>
            <person name="Gruber A."/>
            <person name="Irimia M."/>
            <person name="Maruyama S."/>
            <person name="Arias M.C."/>
            <person name="Ball S.G."/>
            <person name="Gile G.H."/>
            <person name="Hirakawa Y."/>
            <person name="Hopkins J.F."/>
            <person name="Kuo A."/>
            <person name="Rensing S.A."/>
            <person name="Schmutz J."/>
            <person name="Symeonidi A."/>
            <person name="Elias M."/>
            <person name="Eveleigh R.J."/>
            <person name="Herman E.K."/>
            <person name="Klute M.J."/>
            <person name="Nakayama T."/>
            <person name="Obornik M."/>
            <person name="Reyes-Prieto A."/>
            <person name="Armbrust E.V."/>
            <person name="Aves S.J."/>
            <person name="Beiko R.G."/>
            <person name="Coutinho P."/>
            <person name="Dacks J.B."/>
            <person name="Durnford D.G."/>
            <person name="Fast N.M."/>
            <person name="Green B.R."/>
            <person name="Grisdale C.J."/>
            <person name="Hempel F."/>
            <person name="Henrissat B."/>
            <person name="Hoppner M.P."/>
            <person name="Ishida K."/>
            <person name="Kim E."/>
            <person name="Koreny L."/>
            <person name="Kroth P.G."/>
            <person name="Liu Y."/>
            <person name="Malik S.B."/>
            <person name="Maier U.G."/>
            <person name="McRose D."/>
            <person name="Mock T."/>
            <person name="Neilson J.A."/>
            <person name="Onodera N.T."/>
            <person name="Poole A.M."/>
            <person name="Pritham E.J."/>
            <person name="Richards T.A."/>
            <person name="Rocap G."/>
            <person name="Roy S.W."/>
            <person name="Sarai C."/>
            <person name="Schaack S."/>
            <person name="Shirato S."/>
            <person name="Slamovits C.H."/>
            <person name="Spencer D.F."/>
            <person name="Suzuki S."/>
            <person name="Worden A.Z."/>
            <person name="Zauner S."/>
            <person name="Barry K."/>
            <person name="Bell C."/>
            <person name="Bharti A.K."/>
            <person name="Crow J.A."/>
            <person name="Grimwood J."/>
            <person name="Kramer R."/>
            <person name="Lindquist E."/>
            <person name="Lucas S."/>
            <person name="Salamov A."/>
            <person name="McFadden G.I."/>
            <person name="Lane C.E."/>
            <person name="Keeling P.J."/>
            <person name="Gray M.W."/>
            <person name="Grigoriev I.V."/>
            <person name="Archibald J.M."/>
        </authorList>
    </citation>
    <scope>NUCLEOTIDE SEQUENCE</scope>
    <source>
        <strain evidence="5 7">CCMP2712</strain>
    </source>
</reference>
<evidence type="ECO:0000256" key="2">
    <source>
        <dbReference type="ARBA" id="ARBA00022679"/>
    </source>
</evidence>
<dbReference type="GeneID" id="17299844"/>
<keyword evidence="7" id="KW-1185">Reference proteome</keyword>
<dbReference type="HOGENOM" id="CLU_618885_0_0_1"/>
<reference evidence="7" key="2">
    <citation type="submission" date="2012-11" db="EMBL/GenBank/DDBJ databases">
        <authorList>
            <person name="Kuo A."/>
            <person name="Curtis B.A."/>
            <person name="Tanifuji G."/>
            <person name="Burki F."/>
            <person name="Gruber A."/>
            <person name="Irimia M."/>
            <person name="Maruyama S."/>
            <person name="Arias M.C."/>
            <person name="Ball S.G."/>
            <person name="Gile G.H."/>
            <person name="Hirakawa Y."/>
            <person name="Hopkins J.F."/>
            <person name="Rensing S.A."/>
            <person name="Schmutz J."/>
            <person name="Symeonidi A."/>
            <person name="Elias M."/>
            <person name="Eveleigh R.J."/>
            <person name="Herman E.K."/>
            <person name="Klute M.J."/>
            <person name="Nakayama T."/>
            <person name="Obornik M."/>
            <person name="Reyes-Prieto A."/>
            <person name="Armbrust E.V."/>
            <person name="Aves S.J."/>
            <person name="Beiko R.G."/>
            <person name="Coutinho P."/>
            <person name="Dacks J.B."/>
            <person name="Durnford D.G."/>
            <person name="Fast N.M."/>
            <person name="Green B.R."/>
            <person name="Grisdale C."/>
            <person name="Hempe F."/>
            <person name="Henrissat B."/>
            <person name="Hoppner M.P."/>
            <person name="Ishida K.-I."/>
            <person name="Kim E."/>
            <person name="Koreny L."/>
            <person name="Kroth P.G."/>
            <person name="Liu Y."/>
            <person name="Malik S.-B."/>
            <person name="Maier U.G."/>
            <person name="McRose D."/>
            <person name="Mock T."/>
            <person name="Neilson J.A."/>
            <person name="Onodera N.T."/>
            <person name="Poole A.M."/>
            <person name="Pritham E.J."/>
            <person name="Richards T.A."/>
            <person name="Rocap G."/>
            <person name="Roy S.W."/>
            <person name="Sarai C."/>
            <person name="Schaack S."/>
            <person name="Shirato S."/>
            <person name="Slamovits C.H."/>
            <person name="Spencer D.F."/>
            <person name="Suzuki S."/>
            <person name="Worden A.Z."/>
            <person name="Zauner S."/>
            <person name="Barry K."/>
            <person name="Bell C."/>
            <person name="Bharti A.K."/>
            <person name="Crow J.A."/>
            <person name="Grimwood J."/>
            <person name="Kramer R."/>
            <person name="Lindquist E."/>
            <person name="Lucas S."/>
            <person name="Salamov A."/>
            <person name="McFadden G.I."/>
            <person name="Lane C.E."/>
            <person name="Keeling P.J."/>
            <person name="Gray M.W."/>
            <person name="Grigoriev I.V."/>
            <person name="Archibald J.M."/>
        </authorList>
    </citation>
    <scope>NUCLEOTIDE SEQUENCE</scope>
    <source>
        <strain evidence="7">CCMP2712</strain>
    </source>
</reference>
<accession>L1J3L5</accession>
<feature type="domain" description="SET" evidence="4">
    <location>
        <begin position="16"/>
        <end position="362"/>
    </location>
</feature>
<proteinExistence type="predicted"/>
<dbReference type="InterPro" id="IPR046341">
    <property type="entry name" value="SET_dom_sf"/>
</dbReference>
<dbReference type="KEGG" id="gtt:GUITHDRAFT_110833"/>
<dbReference type="PANTHER" id="PTHR46402:SF2">
    <property type="entry name" value="HISTONE-LYSINE N-TRIMETHYLTRANSFERASE SMYD5"/>
    <property type="match status" value="1"/>
</dbReference>
<dbReference type="GO" id="GO:0032259">
    <property type="term" value="P:methylation"/>
    <property type="evidence" value="ECO:0007669"/>
    <property type="project" value="UniProtKB-KW"/>
</dbReference>
<dbReference type="EnsemblProtists" id="EKX43106">
    <property type="protein sequence ID" value="EKX43106"/>
    <property type="gene ID" value="GUITHDRAFT_110833"/>
</dbReference>
<name>L1J3L5_GUITC</name>
<evidence type="ECO:0000256" key="3">
    <source>
        <dbReference type="ARBA" id="ARBA00022691"/>
    </source>
</evidence>
<evidence type="ECO:0000313" key="5">
    <source>
        <dbReference type="EMBL" id="EKX43106.1"/>
    </source>
</evidence>
<dbReference type="PANTHER" id="PTHR46402">
    <property type="entry name" value="SET AND MYND DOMAIN-CONTAINING PROTEIN 5"/>
    <property type="match status" value="1"/>
</dbReference>